<keyword evidence="1" id="KW-0812">Transmembrane</keyword>
<dbReference type="Proteomes" id="UP001595696">
    <property type="component" value="Unassembled WGS sequence"/>
</dbReference>
<feature type="transmembrane region" description="Helical" evidence="1">
    <location>
        <begin position="75"/>
        <end position="92"/>
    </location>
</feature>
<evidence type="ECO:0008006" key="4">
    <source>
        <dbReference type="Google" id="ProtNLM"/>
    </source>
</evidence>
<evidence type="ECO:0000313" key="3">
    <source>
        <dbReference type="Proteomes" id="UP001595696"/>
    </source>
</evidence>
<sequence>MNSVATQRRRRPTWFRVWTFLLLFAVIVVGALLFWQLGAEGTLPVRTALFGALGVLGFLALVTWLVSLVRYRSPLGALGSLLVIAVLGVAVWQNVPERAGWRVSVNTLEGRAESCEAPGPDRTRLGVYTFRFVGPKQGGCFFYLDAESQESHGFARFPDGQPNAETEVAGAPAIEYSSWYNGWYKFTEVG</sequence>
<reference evidence="3" key="1">
    <citation type="journal article" date="2019" name="Int. J. Syst. Evol. Microbiol.">
        <title>The Global Catalogue of Microorganisms (GCM) 10K type strain sequencing project: providing services to taxonomists for standard genome sequencing and annotation.</title>
        <authorList>
            <consortium name="The Broad Institute Genomics Platform"/>
            <consortium name="The Broad Institute Genome Sequencing Center for Infectious Disease"/>
            <person name="Wu L."/>
            <person name="Ma J."/>
        </authorList>
    </citation>
    <scope>NUCLEOTIDE SEQUENCE [LARGE SCALE GENOMIC DNA]</scope>
    <source>
        <strain evidence="3">CGMCC 4.7330</strain>
    </source>
</reference>
<evidence type="ECO:0000256" key="1">
    <source>
        <dbReference type="SAM" id="Phobius"/>
    </source>
</evidence>
<proteinExistence type="predicted"/>
<dbReference type="EMBL" id="JBHSAX010000013">
    <property type="protein sequence ID" value="MFC3962885.1"/>
    <property type="molecule type" value="Genomic_DNA"/>
</dbReference>
<keyword evidence="3" id="KW-1185">Reference proteome</keyword>
<keyword evidence="1" id="KW-1133">Transmembrane helix</keyword>
<name>A0ABV8DSD0_9NOCA</name>
<feature type="transmembrane region" description="Helical" evidence="1">
    <location>
        <begin position="49"/>
        <end position="68"/>
    </location>
</feature>
<accession>A0ABV8DSD0</accession>
<gene>
    <name evidence="2" type="ORF">ACFO0B_12900</name>
</gene>
<comment type="caution">
    <text evidence="2">The sequence shown here is derived from an EMBL/GenBank/DDBJ whole genome shotgun (WGS) entry which is preliminary data.</text>
</comment>
<protein>
    <recommendedName>
        <fullName evidence="4">DUF1109 domain-containing protein</fullName>
    </recommendedName>
</protein>
<organism evidence="2 3">
    <name type="scientific">Nocardia jiangsuensis</name>
    <dbReference type="NCBI Taxonomy" id="1691563"/>
    <lineage>
        <taxon>Bacteria</taxon>
        <taxon>Bacillati</taxon>
        <taxon>Actinomycetota</taxon>
        <taxon>Actinomycetes</taxon>
        <taxon>Mycobacteriales</taxon>
        <taxon>Nocardiaceae</taxon>
        <taxon>Nocardia</taxon>
    </lineage>
</organism>
<evidence type="ECO:0000313" key="2">
    <source>
        <dbReference type="EMBL" id="MFC3962885.1"/>
    </source>
</evidence>
<feature type="transmembrane region" description="Helical" evidence="1">
    <location>
        <begin position="17"/>
        <end position="37"/>
    </location>
</feature>
<dbReference type="RefSeq" id="WP_378612640.1">
    <property type="nucleotide sequence ID" value="NZ_JBHSAX010000013.1"/>
</dbReference>
<keyword evidence="1" id="KW-0472">Membrane</keyword>